<dbReference type="AlphaFoldDB" id="A0AAV9H121"/>
<evidence type="ECO:0000256" key="3">
    <source>
        <dbReference type="ARBA" id="ARBA00023274"/>
    </source>
</evidence>
<reference evidence="8" key="1">
    <citation type="journal article" date="2023" name="Mol. Phylogenet. Evol.">
        <title>Genome-scale phylogeny and comparative genomics of the fungal order Sordariales.</title>
        <authorList>
            <person name="Hensen N."/>
            <person name="Bonometti L."/>
            <person name="Westerberg I."/>
            <person name="Brannstrom I.O."/>
            <person name="Guillou S."/>
            <person name="Cros-Aarteil S."/>
            <person name="Calhoun S."/>
            <person name="Haridas S."/>
            <person name="Kuo A."/>
            <person name="Mondo S."/>
            <person name="Pangilinan J."/>
            <person name="Riley R."/>
            <person name="LaButti K."/>
            <person name="Andreopoulos B."/>
            <person name="Lipzen A."/>
            <person name="Chen C."/>
            <person name="Yan M."/>
            <person name="Daum C."/>
            <person name="Ng V."/>
            <person name="Clum A."/>
            <person name="Steindorff A."/>
            <person name="Ohm R.A."/>
            <person name="Martin F."/>
            <person name="Silar P."/>
            <person name="Natvig D.O."/>
            <person name="Lalanne C."/>
            <person name="Gautier V."/>
            <person name="Ament-Velasquez S.L."/>
            <person name="Kruys A."/>
            <person name="Hutchinson M.I."/>
            <person name="Powell A.J."/>
            <person name="Barry K."/>
            <person name="Miller A.N."/>
            <person name="Grigoriev I.V."/>
            <person name="Debuchy R."/>
            <person name="Gladieux P."/>
            <person name="Hiltunen Thoren M."/>
            <person name="Johannesson H."/>
        </authorList>
    </citation>
    <scope>NUCLEOTIDE SEQUENCE</scope>
    <source>
        <strain evidence="8">PSN243</strain>
    </source>
</reference>
<dbReference type="InterPro" id="IPR014721">
    <property type="entry name" value="Ribsml_uS5_D2-typ_fold_subgr"/>
</dbReference>
<comment type="caution">
    <text evidence="8">The sequence shown here is derived from an EMBL/GenBank/DDBJ whole genome shotgun (WGS) entry which is preliminary data.</text>
</comment>
<keyword evidence="3 6" id="KW-0687">Ribonucleoprotein</keyword>
<feature type="compositionally biased region" description="Basic residues" evidence="7">
    <location>
        <begin position="311"/>
        <end position="330"/>
    </location>
</feature>
<dbReference type="SUPFAM" id="SSF54211">
    <property type="entry name" value="Ribosomal protein S5 domain 2-like"/>
    <property type="match status" value="1"/>
</dbReference>
<dbReference type="FunFam" id="3.30.230.10:FF:000001">
    <property type="entry name" value="30S ribosomal protein S9"/>
    <property type="match status" value="1"/>
</dbReference>
<dbReference type="PROSITE" id="PS00360">
    <property type="entry name" value="RIBOSOMAL_S9"/>
    <property type="match status" value="1"/>
</dbReference>
<dbReference type="Proteomes" id="UP001321760">
    <property type="component" value="Unassembled WGS sequence"/>
</dbReference>
<name>A0AAV9H121_9PEZI</name>
<proteinExistence type="inferred from homology"/>
<evidence type="ECO:0000256" key="1">
    <source>
        <dbReference type="ARBA" id="ARBA00005251"/>
    </source>
</evidence>
<reference evidence="8" key="2">
    <citation type="submission" date="2023-05" db="EMBL/GenBank/DDBJ databases">
        <authorList>
            <consortium name="Lawrence Berkeley National Laboratory"/>
            <person name="Steindorff A."/>
            <person name="Hensen N."/>
            <person name="Bonometti L."/>
            <person name="Westerberg I."/>
            <person name="Brannstrom I.O."/>
            <person name="Guillou S."/>
            <person name="Cros-Aarteil S."/>
            <person name="Calhoun S."/>
            <person name="Haridas S."/>
            <person name="Kuo A."/>
            <person name="Mondo S."/>
            <person name="Pangilinan J."/>
            <person name="Riley R."/>
            <person name="Labutti K."/>
            <person name="Andreopoulos B."/>
            <person name="Lipzen A."/>
            <person name="Chen C."/>
            <person name="Yanf M."/>
            <person name="Daum C."/>
            <person name="Ng V."/>
            <person name="Clum A."/>
            <person name="Ohm R."/>
            <person name="Martin F."/>
            <person name="Silar P."/>
            <person name="Natvig D."/>
            <person name="Lalanne C."/>
            <person name="Gautier V."/>
            <person name="Ament-Velasquez S.L."/>
            <person name="Kruys A."/>
            <person name="Hutchinson M.I."/>
            <person name="Powell A.J."/>
            <person name="Barry K."/>
            <person name="Miller A.N."/>
            <person name="Grigoriev I.V."/>
            <person name="Debuchy R."/>
            <person name="Gladieux P."/>
            <person name="Thoren M.H."/>
            <person name="Johannesson H."/>
        </authorList>
    </citation>
    <scope>NUCLEOTIDE SEQUENCE</scope>
    <source>
        <strain evidence="8">PSN243</strain>
    </source>
</reference>
<dbReference type="GO" id="GO:0003735">
    <property type="term" value="F:structural constituent of ribosome"/>
    <property type="evidence" value="ECO:0007669"/>
    <property type="project" value="InterPro"/>
</dbReference>
<dbReference type="EMBL" id="MU865921">
    <property type="protein sequence ID" value="KAK4453163.1"/>
    <property type="molecule type" value="Genomic_DNA"/>
</dbReference>
<feature type="region of interest" description="Disordered" evidence="7">
    <location>
        <begin position="309"/>
        <end position="330"/>
    </location>
</feature>
<dbReference type="NCBIfam" id="NF001099">
    <property type="entry name" value="PRK00132.1"/>
    <property type="match status" value="1"/>
</dbReference>
<dbReference type="InterPro" id="IPR000754">
    <property type="entry name" value="Ribosomal_uS9"/>
</dbReference>
<keyword evidence="9" id="KW-1185">Reference proteome</keyword>
<dbReference type="Pfam" id="PF00380">
    <property type="entry name" value="Ribosomal_S9"/>
    <property type="match status" value="1"/>
</dbReference>
<evidence type="ECO:0000313" key="9">
    <source>
        <dbReference type="Proteomes" id="UP001321760"/>
    </source>
</evidence>
<evidence type="ECO:0000256" key="4">
    <source>
        <dbReference type="ARBA" id="ARBA00039318"/>
    </source>
</evidence>
<accession>A0AAV9H121</accession>
<feature type="compositionally biased region" description="Polar residues" evidence="7">
    <location>
        <begin position="1"/>
        <end position="14"/>
    </location>
</feature>
<evidence type="ECO:0000313" key="8">
    <source>
        <dbReference type="EMBL" id="KAK4453163.1"/>
    </source>
</evidence>
<evidence type="ECO:0000256" key="5">
    <source>
        <dbReference type="ARBA" id="ARBA00042623"/>
    </source>
</evidence>
<dbReference type="PANTHER" id="PTHR21569:SF1">
    <property type="entry name" value="SMALL RIBOSOMAL SUBUNIT PROTEIN US9M"/>
    <property type="match status" value="1"/>
</dbReference>
<dbReference type="GO" id="GO:0003723">
    <property type="term" value="F:RNA binding"/>
    <property type="evidence" value="ECO:0007669"/>
    <property type="project" value="TreeGrafter"/>
</dbReference>
<dbReference type="InterPro" id="IPR023035">
    <property type="entry name" value="Ribosomal_uS9_bac/plastid"/>
</dbReference>
<keyword evidence="2 6" id="KW-0689">Ribosomal protein</keyword>
<gene>
    <name evidence="8" type="ORF">QBC34DRAFT_292280</name>
</gene>
<protein>
    <recommendedName>
        <fullName evidence="4">Small ribosomal subunit protein uS9m</fullName>
    </recommendedName>
    <alternativeName>
        <fullName evidence="5">37S ribosomal protein S9, mitochondrial</fullName>
    </alternativeName>
</protein>
<organism evidence="8 9">
    <name type="scientific">Podospora aff. communis PSN243</name>
    <dbReference type="NCBI Taxonomy" id="3040156"/>
    <lineage>
        <taxon>Eukaryota</taxon>
        <taxon>Fungi</taxon>
        <taxon>Dikarya</taxon>
        <taxon>Ascomycota</taxon>
        <taxon>Pezizomycotina</taxon>
        <taxon>Sordariomycetes</taxon>
        <taxon>Sordariomycetidae</taxon>
        <taxon>Sordariales</taxon>
        <taxon>Podosporaceae</taxon>
        <taxon>Podospora</taxon>
    </lineage>
</organism>
<dbReference type="Gene3D" id="3.30.230.10">
    <property type="match status" value="1"/>
</dbReference>
<evidence type="ECO:0000256" key="6">
    <source>
        <dbReference type="RuleBase" id="RU003815"/>
    </source>
</evidence>
<sequence length="330" mass="36695">MASSSSKQAVTTAVRSACRKGRGQWQPQRPQSLWIRHLAPGTARLRCMSTGPTDYRDINSQPIDFRSIQAAAEIELDPGRTPNQTFFVKARPIPATPSYFTRTPKFNDSFLTLESLSRTYGNLPTIPPSQAQRVAWQNLEDLKLSLGEPIKSTDFARCLALVKKLHNIHPKLKPKVIEDALEPFKKEVQPFLAEKSVASIDKYGRAHAAGKRKSSVALVWLVEGLGEVLINGKTLPEYFGRVHDRESALWALHATDRLGKYNVWAKVEGGGTTGQAEALTLGIARALMIHEPALKPALRRAGCVTRDPRKVERKKAGHVKARKSPTWVKR</sequence>
<comment type="similarity">
    <text evidence="1 6">Belongs to the universal ribosomal protein uS9 family.</text>
</comment>
<dbReference type="GO" id="GO:0005763">
    <property type="term" value="C:mitochondrial small ribosomal subunit"/>
    <property type="evidence" value="ECO:0007669"/>
    <property type="project" value="TreeGrafter"/>
</dbReference>
<dbReference type="InterPro" id="IPR020568">
    <property type="entry name" value="Ribosomal_Su5_D2-typ_SF"/>
</dbReference>
<feature type="region of interest" description="Disordered" evidence="7">
    <location>
        <begin position="1"/>
        <end position="26"/>
    </location>
</feature>
<dbReference type="InterPro" id="IPR020574">
    <property type="entry name" value="Ribosomal_uS9_CS"/>
</dbReference>
<dbReference type="GO" id="GO:0006412">
    <property type="term" value="P:translation"/>
    <property type="evidence" value="ECO:0007669"/>
    <property type="project" value="InterPro"/>
</dbReference>
<evidence type="ECO:0000256" key="7">
    <source>
        <dbReference type="SAM" id="MobiDB-lite"/>
    </source>
</evidence>
<evidence type="ECO:0000256" key="2">
    <source>
        <dbReference type="ARBA" id="ARBA00022980"/>
    </source>
</evidence>
<dbReference type="PANTHER" id="PTHR21569">
    <property type="entry name" value="RIBOSOMAL PROTEIN S9"/>
    <property type="match status" value="1"/>
</dbReference>